<sequence length="127" mass="15138">MGNISAISRFKQQQQQWPSFCTRLKYLEIYRYEELTSKEINEIQDACQESLDKIQYLKLMRAQNIVVPYTSPLKTPIAQILNSFTNLHCLTIKYKSRHESINVATRVFNFNREEFQKDEQLENDVKQ</sequence>
<dbReference type="Proteomes" id="UP000663874">
    <property type="component" value="Unassembled WGS sequence"/>
</dbReference>
<evidence type="ECO:0000313" key="5">
    <source>
        <dbReference type="Proteomes" id="UP000663882"/>
    </source>
</evidence>
<evidence type="ECO:0000313" key="4">
    <source>
        <dbReference type="EMBL" id="CAF4113552.1"/>
    </source>
</evidence>
<evidence type="ECO:0000313" key="1">
    <source>
        <dbReference type="EMBL" id="CAF1288355.1"/>
    </source>
</evidence>
<dbReference type="EMBL" id="CAJOAX010010185">
    <property type="protein sequence ID" value="CAF4070564.1"/>
    <property type="molecule type" value="Genomic_DNA"/>
</dbReference>
<dbReference type="EMBL" id="CAJNOU010003044">
    <property type="protein sequence ID" value="CAF1367155.1"/>
    <property type="molecule type" value="Genomic_DNA"/>
</dbReference>
<dbReference type="Proteomes" id="UP000663823">
    <property type="component" value="Unassembled WGS sequence"/>
</dbReference>
<evidence type="ECO:0000313" key="3">
    <source>
        <dbReference type="EMBL" id="CAF4070564.1"/>
    </source>
</evidence>
<accession>A0A815CTV0</accession>
<dbReference type="Proteomes" id="UP000663882">
    <property type="component" value="Unassembled WGS sequence"/>
</dbReference>
<protein>
    <submittedName>
        <fullName evidence="1">Uncharacterized protein</fullName>
    </submittedName>
</protein>
<gene>
    <name evidence="4" type="ORF">FNK824_LOCUS31970</name>
    <name evidence="3" type="ORF">OTI717_LOCUS32643</name>
    <name evidence="1" type="ORF">RFH988_LOCUS29076</name>
    <name evidence="2" type="ORF">SEV965_LOCUS29693</name>
</gene>
<dbReference type="EMBL" id="CAJOBE010010649">
    <property type="protein sequence ID" value="CAF4113552.1"/>
    <property type="molecule type" value="Genomic_DNA"/>
</dbReference>
<evidence type="ECO:0000313" key="2">
    <source>
        <dbReference type="EMBL" id="CAF1367155.1"/>
    </source>
</evidence>
<proteinExistence type="predicted"/>
<name>A0A815CTV0_9BILA</name>
<dbReference type="AlphaFoldDB" id="A0A815CTV0"/>
<organism evidence="1 5">
    <name type="scientific">Rotaria sordida</name>
    <dbReference type="NCBI Taxonomy" id="392033"/>
    <lineage>
        <taxon>Eukaryota</taxon>
        <taxon>Metazoa</taxon>
        <taxon>Spiralia</taxon>
        <taxon>Gnathifera</taxon>
        <taxon>Rotifera</taxon>
        <taxon>Eurotatoria</taxon>
        <taxon>Bdelloidea</taxon>
        <taxon>Philodinida</taxon>
        <taxon>Philodinidae</taxon>
        <taxon>Rotaria</taxon>
    </lineage>
</organism>
<dbReference type="Proteomes" id="UP000663889">
    <property type="component" value="Unassembled WGS sequence"/>
</dbReference>
<dbReference type="EMBL" id="CAJNOO010002672">
    <property type="protein sequence ID" value="CAF1288355.1"/>
    <property type="molecule type" value="Genomic_DNA"/>
</dbReference>
<reference evidence="1" key="1">
    <citation type="submission" date="2021-02" db="EMBL/GenBank/DDBJ databases">
        <authorList>
            <person name="Nowell W R."/>
        </authorList>
    </citation>
    <scope>NUCLEOTIDE SEQUENCE</scope>
</reference>
<comment type="caution">
    <text evidence="1">The sequence shown here is derived from an EMBL/GenBank/DDBJ whole genome shotgun (WGS) entry which is preliminary data.</text>
</comment>